<protein>
    <recommendedName>
        <fullName evidence="9">Core Histone H2A/H2B/H3 domain-containing protein</fullName>
    </recommendedName>
</protein>
<sequence length="167" mass="18582">MARIKSTARKNSHVVTVKREPGFKQPRAAAAGAKKPKAAGPSRPRQTRAAAAAAATRTGRVHRRRPGVLALQEIRKYQRGGTDATRHLIPRAPFWRLCREILGNQLSGDYRWSVQGVTALQEAAEAYLVGLFEDSQLCSIHAKRVTIFVKDMQLARRLRGDRAADYQ</sequence>
<comment type="subcellular location">
    <subcellularLocation>
        <location evidence="2">Chromosome</location>
    </subcellularLocation>
    <subcellularLocation>
        <location evidence="1">Nucleus</location>
    </subcellularLocation>
</comment>
<dbReference type="InterPro" id="IPR007125">
    <property type="entry name" value="H2A/H2B/H3"/>
</dbReference>
<evidence type="ECO:0000256" key="4">
    <source>
        <dbReference type="ARBA" id="ARBA00022454"/>
    </source>
</evidence>
<dbReference type="GO" id="GO:0046982">
    <property type="term" value="F:protein heterodimerization activity"/>
    <property type="evidence" value="ECO:0007669"/>
    <property type="project" value="InterPro"/>
</dbReference>
<proteinExistence type="inferred from homology"/>
<keyword evidence="7" id="KW-0544">Nucleosome core</keyword>
<dbReference type="PRINTS" id="PR00622">
    <property type="entry name" value="HISTONEH3"/>
</dbReference>
<dbReference type="FunFam" id="1.10.20.10:FF:000085">
    <property type="entry name" value="Histone H3.2"/>
    <property type="match status" value="1"/>
</dbReference>
<evidence type="ECO:0000313" key="11">
    <source>
        <dbReference type="Proteomes" id="UP001205105"/>
    </source>
</evidence>
<organism evidence="10 11">
    <name type="scientific">Chlorella ohadii</name>
    <dbReference type="NCBI Taxonomy" id="2649997"/>
    <lineage>
        <taxon>Eukaryota</taxon>
        <taxon>Viridiplantae</taxon>
        <taxon>Chlorophyta</taxon>
        <taxon>core chlorophytes</taxon>
        <taxon>Trebouxiophyceae</taxon>
        <taxon>Chlorellales</taxon>
        <taxon>Chlorellaceae</taxon>
        <taxon>Chlorella clade</taxon>
        <taxon>Chlorella</taxon>
    </lineage>
</organism>
<dbReference type="Gene3D" id="1.10.20.10">
    <property type="entry name" value="Histone, subunit A"/>
    <property type="match status" value="1"/>
</dbReference>
<dbReference type="SUPFAM" id="SSF47113">
    <property type="entry name" value="Histone-fold"/>
    <property type="match status" value="1"/>
</dbReference>
<evidence type="ECO:0000256" key="3">
    <source>
        <dbReference type="ARBA" id="ARBA00010343"/>
    </source>
</evidence>
<evidence type="ECO:0000256" key="5">
    <source>
        <dbReference type="ARBA" id="ARBA00023125"/>
    </source>
</evidence>
<evidence type="ECO:0000256" key="2">
    <source>
        <dbReference type="ARBA" id="ARBA00004286"/>
    </source>
</evidence>
<feature type="compositionally biased region" description="Basic residues" evidence="8">
    <location>
        <begin position="1"/>
        <end position="12"/>
    </location>
</feature>
<reference evidence="10" key="1">
    <citation type="submission" date="2020-11" db="EMBL/GenBank/DDBJ databases">
        <title>Chlorella ohadii genome sequencing and assembly.</title>
        <authorList>
            <person name="Murik O."/>
            <person name="Treves H."/>
            <person name="Kedem I."/>
            <person name="Shotland Y."/>
            <person name="Kaplan A."/>
        </authorList>
    </citation>
    <scope>NUCLEOTIDE SEQUENCE</scope>
    <source>
        <strain evidence="10">1</strain>
    </source>
</reference>
<dbReference type="GO" id="GO:0005634">
    <property type="term" value="C:nucleus"/>
    <property type="evidence" value="ECO:0007669"/>
    <property type="project" value="UniProtKB-SubCell"/>
</dbReference>
<dbReference type="Proteomes" id="UP001205105">
    <property type="component" value="Unassembled WGS sequence"/>
</dbReference>
<dbReference type="GO" id="GO:0000786">
    <property type="term" value="C:nucleosome"/>
    <property type="evidence" value="ECO:0007669"/>
    <property type="project" value="UniProtKB-KW"/>
</dbReference>
<evidence type="ECO:0000256" key="6">
    <source>
        <dbReference type="ARBA" id="ARBA00023242"/>
    </source>
</evidence>
<feature type="region of interest" description="Disordered" evidence="8">
    <location>
        <begin position="1"/>
        <end position="59"/>
    </location>
</feature>
<dbReference type="GO" id="GO:0003677">
    <property type="term" value="F:DNA binding"/>
    <property type="evidence" value="ECO:0007669"/>
    <property type="project" value="UniProtKB-KW"/>
</dbReference>
<dbReference type="AlphaFoldDB" id="A0AAD5H7W3"/>
<dbReference type="InterPro" id="IPR009072">
    <property type="entry name" value="Histone-fold"/>
</dbReference>
<evidence type="ECO:0000313" key="10">
    <source>
        <dbReference type="EMBL" id="KAI7844413.1"/>
    </source>
</evidence>
<keyword evidence="5" id="KW-0238">DNA-binding</keyword>
<evidence type="ECO:0000259" key="9">
    <source>
        <dbReference type="Pfam" id="PF00125"/>
    </source>
</evidence>
<dbReference type="SMART" id="SM00428">
    <property type="entry name" value="H3"/>
    <property type="match status" value="1"/>
</dbReference>
<name>A0AAD5H7W3_9CHLO</name>
<dbReference type="CDD" id="cd22911">
    <property type="entry name" value="HFD_H3"/>
    <property type="match status" value="1"/>
</dbReference>
<comment type="similarity">
    <text evidence="3">Belongs to the histone H3 family.</text>
</comment>
<evidence type="ECO:0000256" key="8">
    <source>
        <dbReference type="SAM" id="MobiDB-lite"/>
    </source>
</evidence>
<dbReference type="Pfam" id="PF00125">
    <property type="entry name" value="Histone"/>
    <property type="match status" value="1"/>
</dbReference>
<evidence type="ECO:0000256" key="7">
    <source>
        <dbReference type="ARBA" id="ARBA00023269"/>
    </source>
</evidence>
<dbReference type="PANTHER" id="PTHR11426">
    <property type="entry name" value="HISTONE H3"/>
    <property type="match status" value="1"/>
</dbReference>
<accession>A0AAD5H7W3</accession>
<keyword evidence="6" id="KW-0539">Nucleus</keyword>
<dbReference type="EMBL" id="JADXDR010000031">
    <property type="protein sequence ID" value="KAI7844413.1"/>
    <property type="molecule type" value="Genomic_DNA"/>
</dbReference>
<feature type="compositionally biased region" description="Low complexity" evidence="8">
    <location>
        <begin position="28"/>
        <end position="58"/>
    </location>
</feature>
<dbReference type="InterPro" id="IPR000164">
    <property type="entry name" value="Histone_H3/CENP-A"/>
</dbReference>
<comment type="caution">
    <text evidence="10">The sequence shown here is derived from an EMBL/GenBank/DDBJ whole genome shotgun (WGS) entry which is preliminary data.</text>
</comment>
<evidence type="ECO:0000256" key="1">
    <source>
        <dbReference type="ARBA" id="ARBA00004123"/>
    </source>
</evidence>
<keyword evidence="11" id="KW-1185">Reference proteome</keyword>
<keyword evidence="4" id="KW-0158">Chromosome</keyword>
<gene>
    <name evidence="10" type="ORF">COHA_002007</name>
</gene>
<dbReference type="GO" id="GO:0030527">
    <property type="term" value="F:structural constituent of chromatin"/>
    <property type="evidence" value="ECO:0007669"/>
    <property type="project" value="InterPro"/>
</dbReference>
<feature type="domain" description="Core Histone H2A/H2B/H3" evidence="9">
    <location>
        <begin position="67"/>
        <end position="158"/>
    </location>
</feature>